<evidence type="ECO:0000313" key="6">
    <source>
        <dbReference type="EMBL" id="THF49933.1"/>
    </source>
</evidence>
<dbReference type="InterPro" id="IPR019109">
    <property type="entry name" value="MamF_MmsF"/>
</dbReference>
<dbReference type="OrthoDB" id="9808930at2"/>
<comment type="caution">
    <text evidence="6">The sequence shown here is derived from an EMBL/GenBank/DDBJ whole genome shotgun (WGS) entry which is preliminary data.</text>
</comment>
<sequence>MNATTNEKNTATIMHLSTLSQYFIPFGNYFFPILIWAFKKDKSEFVDYNGKQTLNFQLSMLLYSLILLLLSVPILLYTIFKNISFSNFDGSDLIIREMSTANVSGIVIVAAIAALLFCFLKVMEFFLVIYAAVKSSNGQKYHYPLSINFLR</sequence>
<evidence type="ECO:0000256" key="2">
    <source>
        <dbReference type="ARBA" id="ARBA00022692"/>
    </source>
</evidence>
<proteinExistence type="predicted"/>
<feature type="transmembrane region" description="Helical" evidence="5">
    <location>
        <begin position="100"/>
        <end position="133"/>
    </location>
</feature>
<gene>
    <name evidence="6" type="ORF">E6C50_11310</name>
</gene>
<evidence type="ECO:0000256" key="5">
    <source>
        <dbReference type="SAM" id="Phobius"/>
    </source>
</evidence>
<accession>A0A4S3ZVW2</accession>
<dbReference type="Pfam" id="PF09685">
    <property type="entry name" value="MamF_MmsF"/>
    <property type="match status" value="1"/>
</dbReference>
<keyword evidence="2 5" id="KW-0812">Transmembrane</keyword>
<keyword evidence="3 5" id="KW-1133">Transmembrane helix</keyword>
<dbReference type="AlphaFoldDB" id="A0A4S3ZVW2"/>
<feature type="transmembrane region" description="Helical" evidence="5">
    <location>
        <begin position="58"/>
        <end position="80"/>
    </location>
</feature>
<dbReference type="RefSeq" id="WP_136403339.1">
    <property type="nucleotide sequence ID" value="NZ_SSNZ01000004.1"/>
</dbReference>
<reference evidence="6 7" key="1">
    <citation type="submission" date="2019-04" db="EMBL/GenBank/DDBJ databases">
        <title>Flavobacterium sp. nov. isolated from construction timber.</title>
        <authorList>
            <person name="Lin S.-Y."/>
            <person name="Chang C.-T."/>
            <person name="Young C.-C."/>
        </authorList>
    </citation>
    <scope>NUCLEOTIDE SEQUENCE [LARGE SCALE GENOMIC DNA]</scope>
    <source>
        <strain evidence="6 7">CC-CTC003</strain>
    </source>
</reference>
<evidence type="ECO:0000313" key="7">
    <source>
        <dbReference type="Proteomes" id="UP000307507"/>
    </source>
</evidence>
<keyword evidence="4 5" id="KW-0472">Membrane</keyword>
<evidence type="ECO:0000256" key="1">
    <source>
        <dbReference type="ARBA" id="ARBA00004141"/>
    </source>
</evidence>
<dbReference type="EMBL" id="SSNZ01000004">
    <property type="protein sequence ID" value="THF49933.1"/>
    <property type="molecule type" value="Genomic_DNA"/>
</dbReference>
<protein>
    <submittedName>
        <fullName evidence="6">DUF4870 domain-containing protein</fullName>
    </submittedName>
</protein>
<evidence type="ECO:0000256" key="3">
    <source>
        <dbReference type="ARBA" id="ARBA00022989"/>
    </source>
</evidence>
<organism evidence="6 7">
    <name type="scientific">Flavobacterium supellecticarium</name>
    <dbReference type="NCBI Taxonomy" id="2565924"/>
    <lineage>
        <taxon>Bacteria</taxon>
        <taxon>Pseudomonadati</taxon>
        <taxon>Bacteroidota</taxon>
        <taxon>Flavobacteriia</taxon>
        <taxon>Flavobacteriales</taxon>
        <taxon>Flavobacteriaceae</taxon>
        <taxon>Flavobacterium</taxon>
    </lineage>
</organism>
<evidence type="ECO:0000256" key="4">
    <source>
        <dbReference type="ARBA" id="ARBA00023136"/>
    </source>
</evidence>
<name>A0A4S3ZVW2_9FLAO</name>
<dbReference type="Proteomes" id="UP000307507">
    <property type="component" value="Unassembled WGS sequence"/>
</dbReference>
<keyword evidence="7" id="KW-1185">Reference proteome</keyword>
<feature type="transmembrane region" description="Helical" evidence="5">
    <location>
        <begin position="20"/>
        <end position="38"/>
    </location>
</feature>
<comment type="subcellular location">
    <subcellularLocation>
        <location evidence="1">Membrane</location>
        <topology evidence="1">Multi-pass membrane protein</topology>
    </subcellularLocation>
</comment>